<dbReference type="AlphaFoldDB" id="A0A6A1URG6"/>
<reference evidence="2 3" key="1">
    <citation type="journal article" date="2019" name="Plant Biotechnol. J.">
        <title>The red bayberry genome and genetic basis of sex determination.</title>
        <authorList>
            <person name="Jia H.M."/>
            <person name="Jia H.J."/>
            <person name="Cai Q.L."/>
            <person name="Wang Y."/>
            <person name="Zhao H.B."/>
            <person name="Yang W.F."/>
            <person name="Wang G.Y."/>
            <person name="Li Y.H."/>
            <person name="Zhan D.L."/>
            <person name="Shen Y.T."/>
            <person name="Niu Q.F."/>
            <person name="Chang L."/>
            <person name="Qiu J."/>
            <person name="Zhao L."/>
            <person name="Xie H.B."/>
            <person name="Fu W.Y."/>
            <person name="Jin J."/>
            <person name="Li X.W."/>
            <person name="Jiao Y."/>
            <person name="Zhou C.C."/>
            <person name="Tu T."/>
            <person name="Chai C.Y."/>
            <person name="Gao J.L."/>
            <person name="Fan L.J."/>
            <person name="van de Weg E."/>
            <person name="Wang J.Y."/>
            <person name="Gao Z.S."/>
        </authorList>
    </citation>
    <scope>NUCLEOTIDE SEQUENCE [LARGE SCALE GENOMIC DNA]</scope>
    <source>
        <tissue evidence="2">Leaves</tissue>
    </source>
</reference>
<feature type="region of interest" description="Disordered" evidence="1">
    <location>
        <begin position="38"/>
        <end position="63"/>
    </location>
</feature>
<dbReference type="EMBL" id="RXIC02000026">
    <property type="protein sequence ID" value="KAB1202841.1"/>
    <property type="molecule type" value="Genomic_DNA"/>
</dbReference>
<evidence type="ECO:0000313" key="2">
    <source>
        <dbReference type="EMBL" id="KAB1202841.1"/>
    </source>
</evidence>
<protein>
    <submittedName>
        <fullName evidence="2">Uncharacterized protein</fullName>
    </submittedName>
</protein>
<gene>
    <name evidence="2" type="ORF">CJ030_MR8G024954</name>
</gene>
<name>A0A6A1URG6_9ROSI</name>
<organism evidence="2 3">
    <name type="scientific">Morella rubra</name>
    <name type="common">Chinese bayberry</name>
    <dbReference type="NCBI Taxonomy" id="262757"/>
    <lineage>
        <taxon>Eukaryota</taxon>
        <taxon>Viridiplantae</taxon>
        <taxon>Streptophyta</taxon>
        <taxon>Embryophyta</taxon>
        <taxon>Tracheophyta</taxon>
        <taxon>Spermatophyta</taxon>
        <taxon>Magnoliopsida</taxon>
        <taxon>eudicotyledons</taxon>
        <taxon>Gunneridae</taxon>
        <taxon>Pentapetalae</taxon>
        <taxon>rosids</taxon>
        <taxon>fabids</taxon>
        <taxon>Fagales</taxon>
        <taxon>Myricaceae</taxon>
        <taxon>Morella</taxon>
    </lineage>
</organism>
<comment type="caution">
    <text evidence="2">The sequence shown here is derived from an EMBL/GenBank/DDBJ whole genome shotgun (WGS) entry which is preliminary data.</text>
</comment>
<accession>A0A6A1URG6</accession>
<dbReference type="Proteomes" id="UP000516437">
    <property type="component" value="Chromosome 8"/>
</dbReference>
<keyword evidence="3" id="KW-1185">Reference proteome</keyword>
<sequence length="250" mass="27601">MLIGGTKKDFRYGLEIGTDVMPAGGKRFRCDSSVQFESSPGRLAVSGPSLRDRNELPSPTTASPVGIQSSCACILNALESYWCARSTTWRRVSGSSDEVKSYVMNRVLRRSAINKADDCTHICLSNALLHESEGKSYIEVEIFAEVLGTKVGYVRGLGHSVRTSSGVERHMDCCKRFQNMGESKHKGNKRLKNGLERGIHGRVVVVALVVPSQPVSRRLQLLDELEASNKERGGEEDELLNGRFRSLDEL</sequence>
<evidence type="ECO:0000256" key="1">
    <source>
        <dbReference type="SAM" id="MobiDB-lite"/>
    </source>
</evidence>
<proteinExistence type="predicted"/>
<evidence type="ECO:0000313" key="3">
    <source>
        <dbReference type="Proteomes" id="UP000516437"/>
    </source>
</evidence>